<accession>V4B600</accession>
<name>V4B600_LOTGI</name>
<evidence type="ECO:0000313" key="3">
    <source>
        <dbReference type="EMBL" id="ESP02941.1"/>
    </source>
</evidence>
<keyword evidence="1" id="KW-0812">Transmembrane</keyword>
<dbReference type="OrthoDB" id="10541855at2759"/>
<sequence>MEIEYSYLFGLMIYIALLCLMLYPFYLQIGFKPIFYLMLFTHFIYGLGMLFLCLLVIGSYNQLRTTEIGQRLENSIIRNDNVNFEGTDGIQYRYLGESVSFYCKTQVAILEDVSDIVWTHDGLEINASFDRIKFNDEIIGKYSSVLIKNILQVDYGVYSCRIQPHRTRNTSKIVINNAYYHSYQTIRTFYLKRFQPKIERLLVPPGGILQLDIRYHTIPTDEKSSIRYTINQKPINIKDDRTLYTKCSFFVYQYWLLFQYGYFLNQLENSSKGNDLHGIKIIQAKTNYCVNEEFYGTYKFYIQSNIVENSTGRTKLVDFEYPVTYEVVPRRPNLFDSDYFMTPSIVTVTNETSQCWLNATFNYMEYCEDILDMFKSVPALFFTLEIILFIPMLFIAYECFQCYIYFLNIFVKWFYVYMKLETPFQIIKQSRKTKFLAQTNIDYAIKERELIQIYVSFVESDRKEIRKLIKILENILQCEELSEMNVTNQKGPAFETSDNLEDNGDLHDDNFDNPTVKKHVFTRDDGGPGRSDIGSAEKYIDRCNVFIIYASDDYINTCMGIHSVELSFIVEHSSGSSAGCLLLLKSCSQDLNKLISNPYVEYLWRPVISDVAKKNTLKRWIKTVVQCNAFKV</sequence>
<feature type="transmembrane region" description="Helical" evidence="1">
    <location>
        <begin position="33"/>
        <end position="57"/>
    </location>
</feature>
<protein>
    <recommendedName>
        <fullName evidence="2">Ig-like domain-containing protein</fullName>
    </recommendedName>
</protein>
<keyword evidence="1" id="KW-1133">Transmembrane helix</keyword>
<dbReference type="CTD" id="20237135"/>
<evidence type="ECO:0000256" key="1">
    <source>
        <dbReference type="SAM" id="Phobius"/>
    </source>
</evidence>
<evidence type="ECO:0000313" key="4">
    <source>
        <dbReference type="Proteomes" id="UP000030746"/>
    </source>
</evidence>
<dbReference type="InterPro" id="IPR036179">
    <property type="entry name" value="Ig-like_dom_sf"/>
</dbReference>
<gene>
    <name evidence="3" type="ORF">LOTGIDRAFT_156897</name>
</gene>
<feature type="domain" description="Ig-like" evidence="2">
    <location>
        <begin position="96"/>
        <end position="171"/>
    </location>
</feature>
<evidence type="ECO:0000259" key="2">
    <source>
        <dbReference type="PROSITE" id="PS50835"/>
    </source>
</evidence>
<dbReference type="SUPFAM" id="SSF48726">
    <property type="entry name" value="Immunoglobulin"/>
    <property type="match status" value="1"/>
</dbReference>
<dbReference type="Proteomes" id="UP000030746">
    <property type="component" value="Unassembled WGS sequence"/>
</dbReference>
<organism evidence="3 4">
    <name type="scientific">Lottia gigantea</name>
    <name type="common">Giant owl limpet</name>
    <dbReference type="NCBI Taxonomy" id="225164"/>
    <lineage>
        <taxon>Eukaryota</taxon>
        <taxon>Metazoa</taxon>
        <taxon>Spiralia</taxon>
        <taxon>Lophotrochozoa</taxon>
        <taxon>Mollusca</taxon>
        <taxon>Gastropoda</taxon>
        <taxon>Patellogastropoda</taxon>
        <taxon>Lottioidea</taxon>
        <taxon>Lottiidae</taxon>
        <taxon>Lottia</taxon>
    </lineage>
</organism>
<keyword evidence="4" id="KW-1185">Reference proteome</keyword>
<dbReference type="EMBL" id="KB200129">
    <property type="protein sequence ID" value="ESP02941.1"/>
    <property type="molecule type" value="Genomic_DNA"/>
</dbReference>
<dbReference type="PROSITE" id="PS50835">
    <property type="entry name" value="IG_LIKE"/>
    <property type="match status" value="1"/>
</dbReference>
<dbReference type="AlphaFoldDB" id="V4B600"/>
<dbReference type="Gene3D" id="2.60.40.10">
    <property type="entry name" value="Immunoglobulins"/>
    <property type="match status" value="1"/>
</dbReference>
<dbReference type="KEGG" id="lgi:LOTGIDRAFT_156897"/>
<dbReference type="InterPro" id="IPR007110">
    <property type="entry name" value="Ig-like_dom"/>
</dbReference>
<dbReference type="InterPro" id="IPR013783">
    <property type="entry name" value="Ig-like_fold"/>
</dbReference>
<keyword evidence="1" id="KW-0472">Membrane</keyword>
<dbReference type="HOGENOM" id="CLU_432988_0_0_1"/>
<feature type="transmembrane region" description="Helical" evidence="1">
    <location>
        <begin position="379"/>
        <end position="397"/>
    </location>
</feature>
<dbReference type="RefSeq" id="XP_009046411.1">
    <property type="nucleotide sequence ID" value="XM_009048163.1"/>
</dbReference>
<feature type="transmembrane region" description="Helical" evidence="1">
    <location>
        <begin position="7"/>
        <end position="27"/>
    </location>
</feature>
<reference evidence="3 4" key="1">
    <citation type="journal article" date="2013" name="Nature">
        <title>Insights into bilaterian evolution from three spiralian genomes.</title>
        <authorList>
            <person name="Simakov O."/>
            <person name="Marletaz F."/>
            <person name="Cho S.J."/>
            <person name="Edsinger-Gonzales E."/>
            <person name="Havlak P."/>
            <person name="Hellsten U."/>
            <person name="Kuo D.H."/>
            <person name="Larsson T."/>
            <person name="Lv J."/>
            <person name="Arendt D."/>
            <person name="Savage R."/>
            <person name="Osoegawa K."/>
            <person name="de Jong P."/>
            <person name="Grimwood J."/>
            <person name="Chapman J.A."/>
            <person name="Shapiro H."/>
            <person name="Aerts A."/>
            <person name="Otillar R.P."/>
            <person name="Terry A.Y."/>
            <person name="Boore J.L."/>
            <person name="Grigoriev I.V."/>
            <person name="Lindberg D.R."/>
            <person name="Seaver E.C."/>
            <person name="Weisblat D.A."/>
            <person name="Putnam N.H."/>
            <person name="Rokhsar D.S."/>
        </authorList>
    </citation>
    <scope>NUCLEOTIDE SEQUENCE [LARGE SCALE GENOMIC DNA]</scope>
</reference>
<proteinExistence type="predicted"/>
<dbReference type="GeneID" id="20237135"/>